<dbReference type="AlphaFoldDB" id="A0ABD3EM90"/>
<comment type="caution">
    <text evidence="4">The sequence shown here is derived from an EMBL/GenBank/DDBJ whole genome shotgun (WGS) entry which is preliminary data.</text>
</comment>
<proteinExistence type="predicted"/>
<evidence type="ECO:0008006" key="6">
    <source>
        <dbReference type="Google" id="ProtNLM"/>
    </source>
</evidence>
<dbReference type="InterPro" id="IPR036396">
    <property type="entry name" value="Cyt_P450_sf"/>
</dbReference>
<evidence type="ECO:0000256" key="1">
    <source>
        <dbReference type="ARBA" id="ARBA00022723"/>
    </source>
</evidence>
<feature type="signal peptide" evidence="3">
    <location>
        <begin position="1"/>
        <end position="21"/>
    </location>
</feature>
<dbReference type="SUPFAM" id="SSF48264">
    <property type="entry name" value="Cytochrome P450"/>
    <property type="match status" value="1"/>
</dbReference>
<dbReference type="Gene3D" id="1.10.630.10">
    <property type="entry name" value="Cytochrome P450"/>
    <property type="match status" value="1"/>
</dbReference>
<keyword evidence="2" id="KW-0408">Iron</keyword>
<dbReference type="Proteomes" id="UP001632038">
    <property type="component" value="Unassembled WGS sequence"/>
</dbReference>
<sequence>MMNNMSLIVIIITALIILVLGVLFKPKTTKSKCLKLPPGSYGWPILGETIQYFRARKQGSIGDFFIGKMKKYNTQVFKISLAGESVAVLCGPAGNKLLFSNENKLVNTWWPLSFRKLIGTCLATTAGVEGIRMKKMISYFLSPDAFSKLYIKNIDIVSRQHINTHWQGT</sequence>
<dbReference type="PANTHER" id="PTHR24286:SF209">
    <property type="entry name" value="BETA-AMYRIN 28-OXIDASE-LIKE"/>
    <property type="match status" value="1"/>
</dbReference>
<keyword evidence="1" id="KW-0479">Metal-binding</keyword>
<dbReference type="PANTHER" id="PTHR24286">
    <property type="entry name" value="CYTOCHROME P450 26"/>
    <property type="match status" value="1"/>
</dbReference>
<evidence type="ECO:0000313" key="5">
    <source>
        <dbReference type="Proteomes" id="UP001632038"/>
    </source>
</evidence>
<organism evidence="4 5">
    <name type="scientific">Castilleja foliolosa</name>
    <dbReference type="NCBI Taxonomy" id="1961234"/>
    <lineage>
        <taxon>Eukaryota</taxon>
        <taxon>Viridiplantae</taxon>
        <taxon>Streptophyta</taxon>
        <taxon>Embryophyta</taxon>
        <taxon>Tracheophyta</taxon>
        <taxon>Spermatophyta</taxon>
        <taxon>Magnoliopsida</taxon>
        <taxon>eudicotyledons</taxon>
        <taxon>Gunneridae</taxon>
        <taxon>Pentapetalae</taxon>
        <taxon>asterids</taxon>
        <taxon>lamiids</taxon>
        <taxon>Lamiales</taxon>
        <taxon>Orobanchaceae</taxon>
        <taxon>Pedicularideae</taxon>
        <taxon>Castillejinae</taxon>
        <taxon>Castilleja</taxon>
    </lineage>
</organism>
<dbReference type="EMBL" id="JAVIJP010000002">
    <property type="protein sequence ID" value="KAL3654877.1"/>
    <property type="molecule type" value="Genomic_DNA"/>
</dbReference>
<evidence type="ECO:0000256" key="2">
    <source>
        <dbReference type="ARBA" id="ARBA00023004"/>
    </source>
</evidence>
<reference evidence="5" key="1">
    <citation type="journal article" date="2024" name="IScience">
        <title>Strigolactones Initiate the Formation of Haustorium-like Structures in Castilleja.</title>
        <authorList>
            <person name="Buerger M."/>
            <person name="Peterson D."/>
            <person name="Chory J."/>
        </authorList>
    </citation>
    <scope>NUCLEOTIDE SEQUENCE [LARGE SCALE GENOMIC DNA]</scope>
</reference>
<gene>
    <name evidence="4" type="ORF">CASFOL_000663</name>
</gene>
<accession>A0ABD3EM90</accession>
<keyword evidence="3" id="KW-0732">Signal</keyword>
<keyword evidence="5" id="KW-1185">Reference proteome</keyword>
<evidence type="ECO:0000313" key="4">
    <source>
        <dbReference type="EMBL" id="KAL3654877.1"/>
    </source>
</evidence>
<dbReference type="GO" id="GO:0046872">
    <property type="term" value="F:metal ion binding"/>
    <property type="evidence" value="ECO:0007669"/>
    <property type="project" value="UniProtKB-KW"/>
</dbReference>
<protein>
    <recommendedName>
        <fullName evidence="6">Cytochrome P450</fullName>
    </recommendedName>
</protein>
<name>A0ABD3EM90_9LAMI</name>
<evidence type="ECO:0000256" key="3">
    <source>
        <dbReference type="SAM" id="SignalP"/>
    </source>
</evidence>
<feature type="chain" id="PRO_5044834640" description="Cytochrome P450" evidence="3">
    <location>
        <begin position="22"/>
        <end position="169"/>
    </location>
</feature>